<comment type="caution">
    <text evidence="2">The sequence shown here is derived from an EMBL/GenBank/DDBJ whole genome shotgun (WGS) entry which is preliminary data.</text>
</comment>
<feature type="domain" description="Glycosyl hydrolase family 95 N-terminal" evidence="1">
    <location>
        <begin position="10"/>
        <end position="78"/>
    </location>
</feature>
<reference evidence="2 3" key="1">
    <citation type="submission" date="2020-08" db="EMBL/GenBank/DDBJ databases">
        <title>Genomic Encyclopedia of Type Strains, Phase IV (KMG-V): Genome sequencing to study the core and pangenomes of soil and plant-associated prokaryotes.</title>
        <authorList>
            <person name="Whitman W."/>
        </authorList>
    </citation>
    <scope>NUCLEOTIDE SEQUENCE [LARGE SCALE GENOMIC DNA]</scope>
    <source>
        <strain evidence="2 3">M8US30</strain>
    </source>
</reference>
<organism evidence="2 3">
    <name type="scientific">Tunturiibacter lichenicola</name>
    <dbReference type="NCBI Taxonomy" id="2051959"/>
    <lineage>
        <taxon>Bacteria</taxon>
        <taxon>Pseudomonadati</taxon>
        <taxon>Acidobacteriota</taxon>
        <taxon>Terriglobia</taxon>
        <taxon>Terriglobales</taxon>
        <taxon>Acidobacteriaceae</taxon>
        <taxon>Tunturiibacter</taxon>
    </lineage>
</organism>
<dbReference type="AlphaFoldDB" id="A0A7W8J4N5"/>
<evidence type="ECO:0000313" key="2">
    <source>
        <dbReference type="EMBL" id="MBB5342445.1"/>
    </source>
</evidence>
<dbReference type="GO" id="GO:0004560">
    <property type="term" value="F:alpha-L-fucosidase activity"/>
    <property type="evidence" value="ECO:0007669"/>
    <property type="project" value="TreeGrafter"/>
</dbReference>
<name>A0A7W8J4N5_9BACT</name>
<dbReference type="Gene3D" id="2.70.98.50">
    <property type="entry name" value="putative glycoside hydrolase family protein from bacillus halodurans"/>
    <property type="match status" value="1"/>
</dbReference>
<dbReference type="PANTHER" id="PTHR31084">
    <property type="entry name" value="ALPHA-L-FUCOSIDASE 2"/>
    <property type="match status" value="1"/>
</dbReference>
<accession>A0A7W8J4N5</accession>
<dbReference type="Proteomes" id="UP000569092">
    <property type="component" value="Unassembled WGS sequence"/>
</dbReference>
<dbReference type="PANTHER" id="PTHR31084:SF0">
    <property type="entry name" value="ALPHA-L-FUCOSIDASE 2"/>
    <property type="match status" value="1"/>
</dbReference>
<proteinExistence type="predicted"/>
<evidence type="ECO:0000259" key="1">
    <source>
        <dbReference type="Pfam" id="PF14498"/>
    </source>
</evidence>
<gene>
    <name evidence="2" type="ORF">HDF10_000395</name>
</gene>
<sequence length="81" mass="8697">MTVAAERNTLWYATEAKRWLEAVPIGNGRIGGMVFGGVGKERVALTETTAWSGAASESNVNPGALQHLGEIRQLPFSGRVR</sequence>
<evidence type="ECO:0000313" key="3">
    <source>
        <dbReference type="Proteomes" id="UP000569092"/>
    </source>
</evidence>
<protein>
    <recommendedName>
        <fullName evidence="1">Glycosyl hydrolase family 95 N-terminal domain-containing protein</fullName>
    </recommendedName>
</protein>
<dbReference type="EMBL" id="JACHDZ010000001">
    <property type="protein sequence ID" value="MBB5342445.1"/>
    <property type="molecule type" value="Genomic_DNA"/>
</dbReference>
<dbReference type="InterPro" id="IPR027414">
    <property type="entry name" value="GH95_N_dom"/>
</dbReference>
<dbReference type="Pfam" id="PF14498">
    <property type="entry name" value="Glyco_hyd_65N_2"/>
    <property type="match status" value="1"/>
</dbReference>